<protein>
    <submittedName>
        <fullName evidence="2">Uncharacterized protein</fullName>
    </submittedName>
</protein>
<keyword evidence="3" id="KW-1185">Reference proteome</keyword>
<feature type="compositionally biased region" description="Low complexity" evidence="1">
    <location>
        <begin position="177"/>
        <end position="187"/>
    </location>
</feature>
<gene>
    <name evidence="2" type="ORF">KC01_LOCUS34896</name>
</gene>
<feature type="region of interest" description="Disordered" evidence="1">
    <location>
        <begin position="1"/>
        <end position="203"/>
    </location>
</feature>
<accession>A0AAV2M3J8</accession>
<feature type="region of interest" description="Disordered" evidence="1">
    <location>
        <begin position="255"/>
        <end position="291"/>
    </location>
</feature>
<sequence>MTGGRTGDGGRRGGEGGPVGGGRQAQARALARRGRPGTGSRVGQPERERPGRAKRRSLRERTEAETEERRDHTGGAGESYAEAESAEGRSSPTSPPIRPCGGIAGTPRGASRPKGVRTTTPESGVDSYKRGVANPEKSPSAGNRDATYDEQYSDACGVRPKHQQSALDPPASGRCMHPPARASASPRAPRHACGRRRTAPLLDPEKRLEKLGGPASLATLASASTRPLGARAAAPDSFLPAVSLTCAVAALPSSLDPRRARPPEWAMRSPSRASPRRAIAPTARDCTLQGL</sequence>
<dbReference type="Proteomes" id="UP001497482">
    <property type="component" value="Chromosome 6"/>
</dbReference>
<evidence type="ECO:0000313" key="2">
    <source>
        <dbReference type="EMBL" id="CAL1607884.1"/>
    </source>
</evidence>
<dbReference type="AlphaFoldDB" id="A0AAV2M3J8"/>
<evidence type="ECO:0000313" key="3">
    <source>
        <dbReference type="Proteomes" id="UP001497482"/>
    </source>
</evidence>
<name>A0AAV2M3J8_KNICA</name>
<feature type="compositionally biased region" description="Basic residues" evidence="1">
    <location>
        <begin position="188"/>
        <end position="198"/>
    </location>
</feature>
<feature type="compositionally biased region" description="Low complexity" evidence="1">
    <location>
        <begin position="78"/>
        <end position="91"/>
    </location>
</feature>
<feature type="compositionally biased region" description="Low complexity" evidence="1">
    <location>
        <begin position="266"/>
        <end position="284"/>
    </location>
</feature>
<dbReference type="EMBL" id="OZ035828">
    <property type="protein sequence ID" value="CAL1607884.1"/>
    <property type="molecule type" value="Genomic_DNA"/>
</dbReference>
<proteinExistence type="predicted"/>
<evidence type="ECO:0000256" key="1">
    <source>
        <dbReference type="SAM" id="MobiDB-lite"/>
    </source>
</evidence>
<feature type="compositionally biased region" description="Basic and acidic residues" evidence="1">
    <location>
        <begin position="59"/>
        <end position="73"/>
    </location>
</feature>
<organism evidence="2 3">
    <name type="scientific">Knipowitschia caucasica</name>
    <name type="common">Caucasian dwarf goby</name>
    <name type="synonym">Pomatoschistus caucasicus</name>
    <dbReference type="NCBI Taxonomy" id="637954"/>
    <lineage>
        <taxon>Eukaryota</taxon>
        <taxon>Metazoa</taxon>
        <taxon>Chordata</taxon>
        <taxon>Craniata</taxon>
        <taxon>Vertebrata</taxon>
        <taxon>Euteleostomi</taxon>
        <taxon>Actinopterygii</taxon>
        <taxon>Neopterygii</taxon>
        <taxon>Teleostei</taxon>
        <taxon>Neoteleostei</taxon>
        <taxon>Acanthomorphata</taxon>
        <taxon>Gobiaria</taxon>
        <taxon>Gobiiformes</taxon>
        <taxon>Gobioidei</taxon>
        <taxon>Gobiidae</taxon>
        <taxon>Gobiinae</taxon>
        <taxon>Knipowitschia</taxon>
    </lineage>
</organism>
<reference evidence="2 3" key="1">
    <citation type="submission" date="2024-04" db="EMBL/GenBank/DDBJ databases">
        <authorList>
            <person name="Waldvogel A.-M."/>
            <person name="Schoenle A."/>
        </authorList>
    </citation>
    <scope>NUCLEOTIDE SEQUENCE [LARGE SCALE GENOMIC DNA]</scope>
</reference>